<evidence type="ECO:0000256" key="4">
    <source>
        <dbReference type="ARBA" id="ARBA00022581"/>
    </source>
</evidence>
<evidence type="ECO:0000256" key="10">
    <source>
        <dbReference type="ARBA" id="ARBA00022741"/>
    </source>
</evidence>
<feature type="domain" description="Geminivirus AL1 replication-associated protein central" evidence="16">
    <location>
        <begin position="168"/>
        <end position="231"/>
    </location>
</feature>
<name>G9B5E2_9GEMI</name>
<dbReference type="GO" id="GO:0046872">
    <property type="term" value="F:metal ion binding"/>
    <property type="evidence" value="ECO:0007669"/>
    <property type="project" value="UniProtKB-KW"/>
</dbReference>
<evidence type="ECO:0000256" key="12">
    <source>
        <dbReference type="ARBA" id="ARBA00022801"/>
    </source>
</evidence>
<comment type="subcellular location">
    <subcellularLocation>
        <location evidence="1">Host nucleus</location>
    </subcellularLocation>
</comment>
<organism evidence="17">
    <name type="scientific">Begomovirus manihotis</name>
    <dbReference type="NCBI Taxonomy" id="10817"/>
    <lineage>
        <taxon>Viruses</taxon>
        <taxon>Monodnaviria</taxon>
        <taxon>Shotokuvirae</taxon>
        <taxon>Cressdnaviricota</taxon>
        <taxon>Repensiviricetes</taxon>
        <taxon>Geplafuvirales</taxon>
        <taxon>Geminiviridae</taxon>
        <taxon>Begomovirus</taxon>
    </lineage>
</organism>
<keyword evidence="5" id="KW-0808">Transferase</keyword>
<evidence type="ECO:0000256" key="11">
    <source>
        <dbReference type="ARBA" id="ARBA00022759"/>
    </source>
</evidence>
<evidence type="ECO:0000256" key="9">
    <source>
        <dbReference type="ARBA" id="ARBA00022723"/>
    </source>
</evidence>
<evidence type="ECO:0000256" key="1">
    <source>
        <dbReference type="ARBA" id="ARBA00004147"/>
    </source>
</evidence>
<evidence type="ECO:0000256" key="2">
    <source>
        <dbReference type="ARBA" id="ARBA00008996"/>
    </source>
</evidence>
<sequence length="360" mass="40430">MRTPRFRVQAKNVFLTYPKCSIPKEHLLSFIQTLDSLSHLTLSSLKSVESCIRMGNLTCMPSSNSRAKSRLRTIVSSIVYTQAVAPVSTPTFKVPNQAQMSSHTWIRTATPSNGDNFRSMDDLLEAVNSPQMMLTPKRLTAAVSQKLLMSLGNYSQRTLYFSFIISNSNLERIFQEPPAPYISPFPCSSFDQVPDELEEWVADNVRASAARPWRPNSIVIEGDSRTGKTIWARSLGPHNYLCGHLDLSPKVFNNAAWYNVIDGVDPHYLKHFKEFMGSQRDWQSNTKYGKPVQIKGGIPTIFLCNPGPTSSYKEFLDEEKQEALKAWALKNAIFITPTEPLYSGSNQSQSQTIQEASHPA</sequence>
<dbReference type="Gene3D" id="3.40.1310.20">
    <property type="match status" value="1"/>
</dbReference>
<evidence type="ECO:0000256" key="6">
    <source>
        <dbReference type="ARBA" id="ARBA00022695"/>
    </source>
</evidence>
<dbReference type="InterPro" id="IPR022692">
    <property type="entry name" value="Gemini_AL1_REP_central"/>
</dbReference>
<dbReference type="GO" id="GO:0006260">
    <property type="term" value="P:DNA replication"/>
    <property type="evidence" value="ECO:0007669"/>
    <property type="project" value="UniProtKB-KW"/>
</dbReference>
<dbReference type="EMBL" id="HM468428">
    <property type="protein sequence ID" value="AEI17660.1"/>
    <property type="molecule type" value="Genomic_DNA"/>
</dbReference>
<dbReference type="InterPro" id="IPR002488">
    <property type="entry name" value="Gemini_C4"/>
</dbReference>
<keyword evidence="10" id="KW-0547">Nucleotide-binding</keyword>
<keyword evidence="14" id="KW-0238">DNA-binding</keyword>
<evidence type="ECO:0000256" key="3">
    <source>
        <dbReference type="ARBA" id="ARBA00022562"/>
    </source>
</evidence>
<accession>G9B5E2</accession>
<dbReference type="GO" id="GO:0005198">
    <property type="term" value="F:structural molecule activity"/>
    <property type="evidence" value="ECO:0007669"/>
    <property type="project" value="InterPro"/>
</dbReference>
<dbReference type="Pfam" id="PF00799">
    <property type="entry name" value="Gemini_AL1"/>
    <property type="match status" value="1"/>
</dbReference>
<dbReference type="GO" id="GO:0003677">
    <property type="term" value="F:DNA binding"/>
    <property type="evidence" value="ECO:0007669"/>
    <property type="project" value="UniProtKB-KW"/>
</dbReference>
<dbReference type="GO" id="GO:0016888">
    <property type="term" value="F:DNA endonuclease activity, producing 5'-phosphomonoesters"/>
    <property type="evidence" value="ECO:0007669"/>
    <property type="project" value="InterPro"/>
</dbReference>
<dbReference type="Pfam" id="PF08283">
    <property type="entry name" value="Gemini_AL1_M"/>
    <property type="match status" value="1"/>
</dbReference>
<evidence type="ECO:0000313" key="17">
    <source>
        <dbReference type="EMBL" id="AEI17660.1"/>
    </source>
</evidence>
<dbReference type="GO" id="GO:0042025">
    <property type="term" value="C:host cell nucleus"/>
    <property type="evidence" value="ECO:0007669"/>
    <property type="project" value="UniProtKB-SubCell"/>
</dbReference>
<evidence type="ECO:0000256" key="7">
    <source>
        <dbReference type="ARBA" id="ARBA00022705"/>
    </source>
</evidence>
<keyword evidence="9" id="KW-0479">Metal-binding</keyword>
<evidence type="ECO:0000256" key="5">
    <source>
        <dbReference type="ARBA" id="ARBA00022679"/>
    </source>
</evidence>
<evidence type="ECO:0000259" key="15">
    <source>
        <dbReference type="Pfam" id="PF00799"/>
    </source>
</evidence>
<proteinExistence type="inferred from homology"/>
<keyword evidence="6" id="KW-0548">Nucleotidyltransferase</keyword>
<dbReference type="PRINTS" id="PR00228">
    <property type="entry name" value="GEMCOATCLVL1"/>
</dbReference>
<reference evidence="17" key="1">
    <citation type="submission" date="2010-06" db="EMBL/GenBank/DDBJ databases">
        <authorList>
            <person name="Nawaz-ul-Rehman M.S."/>
            <person name="Fauquet C.M."/>
        </authorList>
    </citation>
    <scope>NUCLEOTIDE SEQUENCE</scope>
    <source>
        <strain evidence="17">Pakistan/Multan/Tomentosum/08</strain>
    </source>
</reference>
<keyword evidence="12" id="KW-0378">Hydrolase</keyword>
<dbReference type="InterPro" id="IPR049912">
    <property type="entry name" value="CRESS_DNA_REP"/>
</dbReference>
<keyword evidence="7" id="KW-0235">DNA replication</keyword>
<gene>
    <name evidence="17" type="primary">AC1</name>
</gene>
<keyword evidence="8" id="KW-0540">Nuclease</keyword>
<keyword evidence="13" id="KW-0190">Covalent protein-DNA linkage</keyword>
<reference evidence="17" key="2">
    <citation type="journal article" date="2012" name="PLoS ONE">
        <title>A melting pot of old world begomoviruses and their satellites infecting a collection of gossypium species in pakistan.</title>
        <authorList>
            <person name="Nawaz-Ul-Rehman M.S."/>
            <person name="Briddon R.W."/>
            <person name="Fauquet C.M."/>
        </authorList>
    </citation>
    <scope>NUCLEOTIDE SEQUENCE</scope>
    <source>
        <strain evidence="17">Pakistan/Multan/Tomentosum/08</strain>
    </source>
</reference>
<comment type="similarity">
    <text evidence="2">Belongs to the geminiviridae protein AC4/C4 family.</text>
</comment>
<keyword evidence="11" id="KW-0255">Endonuclease</keyword>
<evidence type="ECO:0000256" key="8">
    <source>
        <dbReference type="ARBA" id="ARBA00022722"/>
    </source>
</evidence>
<evidence type="ECO:0000256" key="14">
    <source>
        <dbReference type="ARBA" id="ARBA00023125"/>
    </source>
</evidence>
<dbReference type="GO" id="GO:0000166">
    <property type="term" value="F:nucleotide binding"/>
    <property type="evidence" value="ECO:0007669"/>
    <property type="project" value="UniProtKB-KW"/>
</dbReference>
<evidence type="ECO:0000256" key="13">
    <source>
        <dbReference type="ARBA" id="ARBA00023124"/>
    </source>
</evidence>
<evidence type="ECO:0000259" key="16">
    <source>
        <dbReference type="Pfam" id="PF08283"/>
    </source>
</evidence>
<keyword evidence="3" id="KW-1048">Host nucleus</keyword>
<dbReference type="InterPro" id="IPR001301">
    <property type="entry name" value="Gemini_AL1_CLV"/>
</dbReference>
<dbReference type="GO" id="GO:0016779">
    <property type="term" value="F:nucleotidyltransferase activity"/>
    <property type="evidence" value="ECO:0007669"/>
    <property type="project" value="UniProtKB-KW"/>
</dbReference>
<keyword evidence="4" id="KW-0945">Host-virus interaction</keyword>
<protein>
    <submittedName>
        <fullName evidence="17">Replication-associated protein</fullName>
    </submittedName>
</protein>
<feature type="domain" description="CRESS-DNA virus Rep endonuclease" evidence="15">
    <location>
        <begin position="6"/>
        <end position="35"/>
    </location>
</feature>
<dbReference type="SUPFAM" id="SSF55464">
    <property type="entry name" value="Origin of replication-binding domain, RBD-like"/>
    <property type="match status" value="1"/>
</dbReference>
<dbReference type="Pfam" id="PF01492">
    <property type="entry name" value="Gemini_C4"/>
    <property type="match status" value="1"/>
</dbReference>